<dbReference type="InterPro" id="IPR045108">
    <property type="entry name" value="TXNDC17-like"/>
</dbReference>
<dbReference type="GO" id="GO:0047134">
    <property type="term" value="F:protein-disulfide reductase [NAD(P)H] activity"/>
    <property type="evidence" value="ECO:0007669"/>
    <property type="project" value="InterPro"/>
</dbReference>
<evidence type="ECO:0000256" key="2">
    <source>
        <dbReference type="ARBA" id="ARBA00016949"/>
    </source>
</evidence>
<feature type="region of interest" description="Disordered" evidence="3">
    <location>
        <begin position="276"/>
        <end position="302"/>
    </location>
</feature>
<dbReference type="GO" id="GO:0005829">
    <property type="term" value="C:cytosol"/>
    <property type="evidence" value="ECO:0007669"/>
    <property type="project" value="TreeGrafter"/>
</dbReference>
<evidence type="ECO:0000313" key="5">
    <source>
        <dbReference type="EMBL" id="CAD7437654.1"/>
    </source>
</evidence>
<dbReference type="Gene3D" id="3.40.30.10">
    <property type="entry name" value="Glutaredoxin"/>
    <property type="match status" value="2"/>
</dbReference>
<feature type="compositionally biased region" description="Polar residues" evidence="3">
    <location>
        <begin position="169"/>
        <end position="199"/>
    </location>
</feature>
<feature type="compositionally biased region" description="Basic residues" evidence="3">
    <location>
        <begin position="284"/>
        <end position="297"/>
    </location>
</feature>
<dbReference type="PANTHER" id="PTHR12452:SF0">
    <property type="entry name" value="THIOREDOXIN DOMAIN-CONTAINING PROTEIN 17"/>
    <property type="match status" value="1"/>
</dbReference>
<dbReference type="SUPFAM" id="SSF52833">
    <property type="entry name" value="Thioredoxin-like"/>
    <property type="match status" value="2"/>
</dbReference>
<name>A0A7R9EP16_9NEOP</name>
<dbReference type="InterPro" id="IPR010357">
    <property type="entry name" value="TXNDC17_dom"/>
</dbReference>
<sequence>MVIHHNVEGFEEFDKLIKELEENDKPIFILFCGSKASNGKSWCPDCVTAASRLKAPIQTPWFVVNATISDCSGHRVLILSYYLIYLNGHMITDIDSVIASRISYGPGARSMDYGPTNMESVLGPFLPIQHAPVKIYSRGCTCPSDFARGASAAQEPHWLYLPRTVQQNDQNQTGTSASDHNQPGTSTSDQNQPGTSAPDKNQPRTYEYKINQSEPSGQASNLVASQNQSSDETSLLAFQTFESLLLGTVKQKHKEKKSLKGAEIITAADYLENKTKEREEKEKAKKNKKDMGRKKTKRSDMSDIPNFKNLVKEIEENLPEEEMDEAYFRRREAVQVAEPLVEKVITTLDDNKYFVHVGVGGRDTWKDPNCVFRKDSRLLLTSVPTLLRWGGTERLGDKECADLETLKLLLESS</sequence>
<evidence type="ECO:0000256" key="1">
    <source>
        <dbReference type="ARBA" id="ARBA00008987"/>
    </source>
</evidence>
<dbReference type="Pfam" id="PF06110">
    <property type="entry name" value="TXD17-like_Trx"/>
    <property type="match status" value="2"/>
</dbReference>
<dbReference type="AlphaFoldDB" id="A0A7R9EP16"/>
<evidence type="ECO:0000256" key="3">
    <source>
        <dbReference type="SAM" id="MobiDB-lite"/>
    </source>
</evidence>
<protein>
    <recommendedName>
        <fullName evidence="2">Thioredoxin domain-containing protein 17</fullName>
    </recommendedName>
</protein>
<accession>A0A7R9EP16</accession>
<comment type="similarity">
    <text evidence="1">Belongs to the thioredoxin family.</text>
</comment>
<dbReference type="PANTHER" id="PTHR12452">
    <property type="entry name" value="42-9-9 PROTEIN-RELATED"/>
    <property type="match status" value="1"/>
</dbReference>
<gene>
    <name evidence="5" type="ORF">TBIB3V08_LOCUS261</name>
</gene>
<evidence type="ECO:0000259" key="4">
    <source>
        <dbReference type="Pfam" id="PF06110"/>
    </source>
</evidence>
<proteinExistence type="inferred from homology"/>
<reference evidence="5" key="1">
    <citation type="submission" date="2020-11" db="EMBL/GenBank/DDBJ databases">
        <authorList>
            <person name="Tran Van P."/>
        </authorList>
    </citation>
    <scope>NUCLEOTIDE SEQUENCE</scope>
</reference>
<feature type="domain" description="Thioredoxin" evidence="4">
    <location>
        <begin position="336"/>
        <end position="411"/>
    </location>
</feature>
<organism evidence="5">
    <name type="scientific">Timema bartmani</name>
    <dbReference type="NCBI Taxonomy" id="61472"/>
    <lineage>
        <taxon>Eukaryota</taxon>
        <taxon>Metazoa</taxon>
        <taxon>Ecdysozoa</taxon>
        <taxon>Arthropoda</taxon>
        <taxon>Hexapoda</taxon>
        <taxon>Insecta</taxon>
        <taxon>Pterygota</taxon>
        <taxon>Neoptera</taxon>
        <taxon>Polyneoptera</taxon>
        <taxon>Phasmatodea</taxon>
        <taxon>Timematodea</taxon>
        <taxon>Timematoidea</taxon>
        <taxon>Timematidae</taxon>
        <taxon>Timema</taxon>
    </lineage>
</organism>
<dbReference type="EMBL" id="OD564298">
    <property type="protein sequence ID" value="CAD7437654.1"/>
    <property type="molecule type" value="Genomic_DNA"/>
</dbReference>
<feature type="domain" description="Thioredoxin" evidence="4">
    <location>
        <begin position="7"/>
        <end position="53"/>
    </location>
</feature>
<dbReference type="InterPro" id="IPR036249">
    <property type="entry name" value="Thioredoxin-like_sf"/>
</dbReference>
<feature type="region of interest" description="Disordered" evidence="3">
    <location>
        <begin position="169"/>
        <end position="204"/>
    </location>
</feature>